<evidence type="ECO:0008006" key="4">
    <source>
        <dbReference type="Google" id="ProtNLM"/>
    </source>
</evidence>
<dbReference type="AlphaFoldDB" id="A0A369CF02"/>
<dbReference type="RefSeq" id="WP_114278660.1">
    <property type="nucleotide sequence ID" value="NZ_QPJY01000002.1"/>
</dbReference>
<keyword evidence="3" id="KW-1185">Reference proteome</keyword>
<protein>
    <recommendedName>
        <fullName evidence="4">Nucleoprotein/polynucleotide-associated enzyme</fullName>
    </recommendedName>
</protein>
<dbReference type="OrthoDB" id="5294470at2"/>
<proteinExistence type="predicted"/>
<comment type="caution">
    <text evidence="2">The sequence shown here is derived from an EMBL/GenBank/DDBJ whole genome shotgun (WGS) entry which is preliminary data.</text>
</comment>
<evidence type="ECO:0000313" key="3">
    <source>
        <dbReference type="Proteomes" id="UP000252707"/>
    </source>
</evidence>
<dbReference type="InterPro" id="IPR018636">
    <property type="entry name" value="DUF2058"/>
</dbReference>
<dbReference type="EMBL" id="QPJY01000002">
    <property type="protein sequence ID" value="RCX31818.1"/>
    <property type="molecule type" value="Genomic_DNA"/>
</dbReference>
<feature type="region of interest" description="Disordered" evidence="1">
    <location>
        <begin position="1"/>
        <end position="54"/>
    </location>
</feature>
<evidence type="ECO:0000256" key="1">
    <source>
        <dbReference type="SAM" id="MobiDB-lite"/>
    </source>
</evidence>
<feature type="compositionally biased region" description="Basic and acidic residues" evidence="1">
    <location>
        <begin position="19"/>
        <end position="33"/>
    </location>
</feature>
<dbReference type="Pfam" id="PF09831">
    <property type="entry name" value="DUF2058"/>
    <property type="match status" value="1"/>
</dbReference>
<gene>
    <name evidence="2" type="ORF">DFQ59_102165</name>
</gene>
<name>A0A369CF02_9GAMM</name>
<evidence type="ECO:0000313" key="2">
    <source>
        <dbReference type="EMBL" id="RCX31818.1"/>
    </source>
</evidence>
<feature type="compositionally biased region" description="Basic residues" evidence="1">
    <location>
        <begin position="34"/>
        <end position="44"/>
    </location>
</feature>
<accession>A0A369CF02</accession>
<feature type="region of interest" description="Disordered" evidence="1">
    <location>
        <begin position="168"/>
        <end position="190"/>
    </location>
</feature>
<organism evidence="2 3">
    <name type="scientific">Thioalbus denitrificans</name>
    <dbReference type="NCBI Taxonomy" id="547122"/>
    <lineage>
        <taxon>Bacteria</taxon>
        <taxon>Pseudomonadati</taxon>
        <taxon>Pseudomonadota</taxon>
        <taxon>Gammaproteobacteria</taxon>
        <taxon>Chromatiales</taxon>
        <taxon>Ectothiorhodospiraceae</taxon>
        <taxon>Thioalbus</taxon>
    </lineage>
</organism>
<dbReference type="Proteomes" id="UP000252707">
    <property type="component" value="Unassembled WGS sequence"/>
</dbReference>
<reference evidence="2 3" key="1">
    <citation type="submission" date="2018-07" db="EMBL/GenBank/DDBJ databases">
        <title>Genomic Encyclopedia of Type Strains, Phase IV (KMG-IV): sequencing the most valuable type-strain genomes for metagenomic binning, comparative biology and taxonomic classification.</title>
        <authorList>
            <person name="Goeker M."/>
        </authorList>
    </citation>
    <scope>NUCLEOTIDE SEQUENCE [LARGE SCALE GENOMIC DNA]</scope>
    <source>
        <strain evidence="2 3">DSM 26407</strain>
    </source>
</reference>
<sequence>MGNDLREQLLKAGLATQDQAREAGRKVAAERKQQSKGKKKKKKGQGGGSLADKNSAAYRAAMAQAAKVARDRELNAEREAARRQRSLSAQVLDLLQGNAQEREGGDLAYNFVQDSRIRHIYVNAGQRKALAAGRLAIIGMDNGYYLVEHAVADRALALEPTLFVHRAEPEPAPEADDPYADFPVPDDLMW</sequence>